<dbReference type="Proteomes" id="UP001221838">
    <property type="component" value="Unassembled WGS sequence"/>
</dbReference>
<accession>A0ABT5DNG1</accession>
<dbReference type="EMBL" id="JAQNDM010000002">
    <property type="protein sequence ID" value="MDC0714695.1"/>
    <property type="molecule type" value="Genomic_DNA"/>
</dbReference>
<evidence type="ECO:0000313" key="1">
    <source>
        <dbReference type="EMBL" id="MDC0714695.1"/>
    </source>
</evidence>
<proteinExistence type="predicted"/>
<protein>
    <submittedName>
        <fullName evidence="1">Uncharacterized protein</fullName>
    </submittedName>
</protein>
<dbReference type="RefSeq" id="WP_272145387.1">
    <property type="nucleotide sequence ID" value="NZ_JAQNDM010000002.1"/>
</dbReference>
<sequence>MSLHAPRSGLLHGELAERFYLEFLGAEFLERFDAETFLRFRPDRAMEGLRKA</sequence>
<gene>
    <name evidence="1" type="ORF">POL68_39970</name>
</gene>
<reference evidence="1 2" key="1">
    <citation type="submission" date="2022-11" db="EMBL/GenBank/DDBJ databases">
        <title>Minimal conservation of predation-associated metabolite biosynthetic gene clusters underscores biosynthetic potential of Myxococcota including descriptions for ten novel species: Archangium lansinium sp. nov., Myxococcus landrumus sp. nov., Nannocystis bai.</title>
        <authorList>
            <person name="Ahearne A."/>
            <person name="Stevens C."/>
            <person name="Dowd S."/>
        </authorList>
    </citation>
    <scope>NUCLEOTIDE SEQUENCE [LARGE SCALE GENOMIC DNA]</scope>
    <source>
        <strain evidence="1 2">NCWAL01</strain>
    </source>
</reference>
<keyword evidence="2" id="KW-1185">Reference proteome</keyword>
<name>A0ABT5DNG1_9BACT</name>
<evidence type="ECO:0000313" key="2">
    <source>
        <dbReference type="Proteomes" id="UP001221838"/>
    </source>
</evidence>
<organism evidence="1 2">
    <name type="scientific">Stigmatella ashevillensis</name>
    <dbReference type="NCBI Taxonomy" id="2995309"/>
    <lineage>
        <taxon>Bacteria</taxon>
        <taxon>Pseudomonadati</taxon>
        <taxon>Myxococcota</taxon>
        <taxon>Myxococcia</taxon>
        <taxon>Myxococcales</taxon>
        <taxon>Cystobacterineae</taxon>
        <taxon>Archangiaceae</taxon>
        <taxon>Stigmatella</taxon>
    </lineage>
</organism>
<comment type="caution">
    <text evidence="1">The sequence shown here is derived from an EMBL/GenBank/DDBJ whole genome shotgun (WGS) entry which is preliminary data.</text>
</comment>